<dbReference type="PANTHER" id="PTHR12890:SF0">
    <property type="entry name" value="PROTEIN-L-HISTIDINE N-PROS-METHYLTRANSFERASE"/>
    <property type="match status" value="1"/>
</dbReference>
<reference evidence="3" key="1">
    <citation type="submission" date="2012-12" db="EMBL/GenBank/DDBJ databases">
        <authorList>
            <person name="Hellsten U."/>
            <person name="Grimwood J."/>
            <person name="Chapman J.A."/>
            <person name="Shapiro H."/>
            <person name="Aerts A."/>
            <person name="Otillar R.P."/>
            <person name="Terry A.Y."/>
            <person name="Boore J.L."/>
            <person name="Simakov O."/>
            <person name="Marletaz F."/>
            <person name="Cho S.-J."/>
            <person name="Edsinger-Gonzales E."/>
            <person name="Havlak P."/>
            <person name="Kuo D.-H."/>
            <person name="Larsson T."/>
            <person name="Lv J."/>
            <person name="Arendt D."/>
            <person name="Savage R."/>
            <person name="Osoegawa K."/>
            <person name="de Jong P."/>
            <person name="Lindberg D.R."/>
            <person name="Seaver E.C."/>
            <person name="Weisblat D.A."/>
            <person name="Putnam N.H."/>
            <person name="Grigoriev I.V."/>
            <person name="Rokhsar D.S."/>
        </authorList>
    </citation>
    <scope>NUCLEOTIDE SEQUENCE</scope>
    <source>
        <strain evidence="3">I ESC-2004</strain>
    </source>
</reference>
<dbReference type="InterPro" id="IPR007884">
    <property type="entry name" value="METL9"/>
</dbReference>
<evidence type="ECO:0000313" key="3">
    <source>
        <dbReference type="Proteomes" id="UP000014760"/>
    </source>
</evidence>
<evidence type="ECO:0000313" key="2">
    <source>
        <dbReference type="EnsemblMetazoa" id="CapteP167325"/>
    </source>
</evidence>
<reference evidence="2" key="3">
    <citation type="submission" date="2015-06" db="UniProtKB">
        <authorList>
            <consortium name="EnsemblMetazoa"/>
        </authorList>
    </citation>
    <scope>IDENTIFICATION</scope>
</reference>
<proteinExistence type="predicted"/>
<dbReference type="STRING" id="283909.R7VFF1"/>
<reference evidence="1 3" key="2">
    <citation type="journal article" date="2013" name="Nature">
        <title>Insights into bilaterian evolution from three spiralian genomes.</title>
        <authorList>
            <person name="Simakov O."/>
            <person name="Marletaz F."/>
            <person name="Cho S.J."/>
            <person name="Edsinger-Gonzales E."/>
            <person name="Havlak P."/>
            <person name="Hellsten U."/>
            <person name="Kuo D.H."/>
            <person name="Larsson T."/>
            <person name="Lv J."/>
            <person name="Arendt D."/>
            <person name="Savage R."/>
            <person name="Osoegawa K."/>
            <person name="de Jong P."/>
            <person name="Grimwood J."/>
            <person name="Chapman J.A."/>
            <person name="Shapiro H."/>
            <person name="Aerts A."/>
            <person name="Otillar R.P."/>
            <person name="Terry A.Y."/>
            <person name="Boore J.L."/>
            <person name="Grigoriev I.V."/>
            <person name="Lindberg D.R."/>
            <person name="Seaver E.C."/>
            <person name="Weisblat D.A."/>
            <person name="Putnam N.H."/>
            <person name="Rokhsar D.S."/>
        </authorList>
    </citation>
    <scope>NUCLEOTIDE SEQUENCE</scope>
    <source>
        <strain evidence="1 3">I ESC-2004</strain>
    </source>
</reference>
<evidence type="ECO:0008006" key="4">
    <source>
        <dbReference type="Google" id="ProtNLM"/>
    </source>
</evidence>
<organism evidence="1">
    <name type="scientific">Capitella teleta</name>
    <name type="common">Polychaete worm</name>
    <dbReference type="NCBI Taxonomy" id="283909"/>
    <lineage>
        <taxon>Eukaryota</taxon>
        <taxon>Metazoa</taxon>
        <taxon>Spiralia</taxon>
        <taxon>Lophotrochozoa</taxon>
        <taxon>Annelida</taxon>
        <taxon>Polychaeta</taxon>
        <taxon>Sedentaria</taxon>
        <taxon>Scolecida</taxon>
        <taxon>Capitellidae</taxon>
        <taxon>Capitella</taxon>
    </lineage>
</organism>
<dbReference type="EMBL" id="KB292578">
    <property type="protein sequence ID" value="ELU17292.1"/>
    <property type="molecule type" value="Genomic_DNA"/>
</dbReference>
<dbReference type="FunCoup" id="R7VFF1">
    <property type="interactions" value="259"/>
</dbReference>
<dbReference type="SUPFAM" id="SSF53335">
    <property type="entry name" value="S-adenosyl-L-methionine-dependent methyltransferases"/>
    <property type="match status" value="1"/>
</dbReference>
<dbReference type="EnsemblMetazoa" id="CapteT167325">
    <property type="protein sequence ID" value="CapteP167325"/>
    <property type="gene ID" value="CapteG167325"/>
</dbReference>
<gene>
    <name evidence="1" type="ORF">CAPTEDRAFT_167325</name>
</gene>
<dbReference type="PANTHER" id="PTHR12890">
    <property type="entry name" value="DREV PROTEIN"/>
    <property type="match status" value="1"/>
</dbReference>
<dbReference type="AlphaFoldDB" id="R7VFF1"/>
<keyword evidence="3" id="KW-1185">Reference proteome</keyword>
<sequence length="233" mass="26944">MSVTRDGLFHIKSPLARTVYNKIQEDNEIKAQDHCSWYSVQLDSIQDEDLRGKFIQFEEDVETKEFLSNCYEKSDCVGTQMYHRLMKALLSWFMTSTSINGWLGRGSMFVFSSSQFRSLMNIDEHWKGDKMLDLGAGDGEVTKKMSLHFSEVHATEMSVTMVQRLQENGFKVLGIEEWPSYSATYDLVSCLNLLDRCEQPITMLHQMKHVLHPTRGRLLLAIVLPFSPYFEYG</sequence>
<dbReference type="EMBL" id="AMQN01016948">
    <property type="status" value="NOT_ANNOTATED_CDS"/>
    <property type="molecule type" value="Genomic_DNA"/>
</dbReference>
<evidence type="ECO:0000313" key="1">
    <source>
        <dbReference type="EMBL" id="ELU17292.1"/>
    </source>
</evidence>
<dbReference type="Pfam" id="PF05219">
    <property type="entry name" value="DREV"/>
    <property type="match status" value="1"/>
</dbReference>
<protein>
    <recommendedName>
        <fullName evidence="4">Methyltransferase domain-containing protein</fullName>
    </recommendedName>
</protein>
<dbReference type="Proteomes" id="UP000014760">
    <property type="component" value="Unassembled WGS sequence"/>
</dbReference>
<dbReference type="GO" id="GO:0106370">
    <property type="term" value="F:protein-L-histidine N-pros-methyltransferase activity"/>
    <property type="evidence" value="ECO:0007669"/>
    <property type="project" value="InterPro"/>
</dbReference>
<dbReference type="OrthoDB" id="199041at2759"/>
<dbReference type="HOGENOM" id="CLU_1302241_0_0_1"/>
<dbReference type="InterPro" id="IPR029063">
    <property type="entry name" value="SAM-dependent_MTases_sf"/>
</dbReference>
<name>R7VFF1_CAPTE</name>
<dbReference type="Gene3D" id="3.40.50.150">
    <property type="entry name" value="Vaccinia Virus protein VP39"/>
    <property type="match status" value="1"/>
</dbReference>
<accession>R7VFF1</accession>
<dbReference type="OMA" id="KVICELF"/>